<comment type="caution">
    <text evidence="1">The sequence shown here is derived from an EMBL/GenBank/DDBJ whole genome shotgun (WGS) entry which is preliminary data.</text>
</comment>
<dbReference type="EMBL" id="BAAAFG010000012">
    <property type="protein sequence ID" value="GAA0871913.1"/>
    <property type="molecule type" value="Genomic_DNA"/>
</dbReference>
<keyword evidence="2" id="KW-1185">Reference proteome</keyword>
<reference evidence="2" key="1">
    <citation type="journal article" date="2019" name="Int. J. Syst. Evol. Microbiol.">
        <title>The Global Catalogue of Microorganisms (GCM) 10K type strain sequencing project: providing services to taxonomists for standard genome sequencing and annotation.</title>
        <authorList>
            <consortium name="The Broad Institute Genomics Platform"/>
            <consortium name="The Broad Institute Genome Sequencing Center for Infectious Disease"/>
            <person name="Wu L."/>
            <person name="Ma J."/>
        </authorList>
    </citation>
    <scope>NUCLEOTIDE SEQUENCE [LARGE SCALE GENOMIC DNA]</scope>
    <source>
        <strain evidence="2">JCM 16082</strain>
    </source>
</reference>
<organism evidence="1 2">
    <name type="scientific">Gangjinia marincola</name>
    <dbReference type="NCBI Taxonomy" id="578463"/>
    <lineage>
        <taxon>Bacteria</taxon>
        <taxon>Pseudomonadati</taxon>
        <taxon>Bacteroidota</taxon>
        <taxon>Flavobacteriia</taxon>
        <taxon>Flavobacteriales</taxon>
        <taxon>Flavobacteriaceae</taxon>
        <taxon>Gangjinia</taxon>
    </lineage>
</organism>
<dbReference type="Proteomes" id="UP001500507">
    <property type="component" value="Unassembled WGS sequence"/>
</dbReference>
<proteinExistence type="predicted"/>
<dbReference type="Pfam" id="PF19777">
    <property type="entry name" value="DUF6263"/>
    <property type="match status" value="1"/>
</dbReference>
<dbReference type="InterPro" id="IPR046230">
    <property type="entry name" value="DUF6263"/>
</dbReference>
<gene>
    <name evidence="1" type="ORF">GCM10009117_10590</name>
</gene>
<evidence type="ECO:0000313" key="2">
    <source>
        <dbReference type="Proteomes" id="UP001500507"/>
    </source>
</evidence>
<dbReference type="RefSeq" id="WP_343764729.1">
    <property type="nucleotide sequence ID" value="NZ_BAAAFG010000012.1"/>
</dbReference>
<protein>
    <submittedName>
        <fullName evidence="1">Uncharacterized protein</fullName>
    </submittedName>
</protein>
<accession>A0ABP3XUM3</accession>
<name>A0ABP3XUM3_9FLAO</name>
<sequence>MAQQPLAYVFEVDEHFTVEQRAVQKITQNIQGTEQIITNDISGILDFTVKSVNNDQIELSMMFTDLVMKMSSNLMGTLMDINANDTSDESMETKIFNSILNKPFTLIMQKNGKITSVSGGKELVDLIVNKLDLPDENTKALISETLLNSYGSNALAESFTQMTYYLPDTAVKSTENAQWKNQYTGKLSATTTWTLLDAQSDSWKIEGKAPVVINTNENGVTMNLEGNQSTIINGNKGSWLFQDITVEQEATGSSVMPQLGDQKIPTNITSTITYNRIK</sequence>
<evidence type="ECO:0000313" key="1">
    <source>
        <dbReference type="EMBL" id="GAA0871913.1"/>
    </source>
</evidence>